<feature type="domain" description="ATP-grasp" evidence="10">
    <location>
        <begin position="119"/>
        <end position="302"/>
    </location>
</feature>
<dbReference type="SUPFAM" id="SSF52440">
    <property type="entry name" value="PreATP-grasp domain"/>
    <property type="match status" value="1"/>
</dbReference>
<dbReference type="InterPro" id="IPR004215">
    <property type="entry name" value="GSHS_N"/>
</dbReference>
<dbReference type="InterPro" id="IPR004218">
    <property type="entry name" value="GSHS_ATP-bd"/>
</dbReference>
<dbReference type="PANTHER" id="PTHR21621:SF4">
    <property type="entry name" value="GLUTATHIONE SYNTHETASE"/>
    <property type="match status" value="1"/>
</dbReference>
<dbReference type="InterPro" id="IPR013815">
    <property type="entry name" value="ATP_grasp_subdomain_1"/>
</dbReference>
<evidence type="ECO:0000256" key="1">
    <source>
        <dbReference type="ARBA" id="ARBA00001936"/>
    </source>
</evidence>
<dbReference type="Pfam" id="PF02955">
    <property type="entry name" value="GSH-S_ATP"/>
    <property type="match status" value="1"/>
</dbReference>
<keyword evidence="7" id="KW-0067">ATP-binding</keyword>
<keyword evidence="6" id="KW-0547">Nucleotide-binding</keyword>
<keyword evidence="9" id="KW-0464">Manganese</keyword>
<evidence type="ECO:0000256" key="9">
    <source>
        <dbReference type="ARBA" id="ARBA00023211"/>
    </source>
</evidence>
<evidence type="ECO:0000256" key="7">
    <source>
        <dbReference type="ARBA" id="ARBA00022840"/>
    </source>
</evidence>
<sequence>MDAIEKIDLDFDTSFLLAMEAQQRGYEVFYYNPIDLEYDKSAVQAWGYFIELFDQKNAHFKYKSEKKELLNLAEVDVVLIRQDPPFDMNYISSTYLLEQLPSSTVVLNNPVSIRNAAEKIYPFQFQEYIPPTIITQKIETIKKFLIENKDIVTKPLYGNGGEGIFRSKIDDSILQGIDESKNILDEPIMAQKYIPEIVEGDRRIILIDGEYVGSVARIPQPNKLKANFHAGGQPQKTDLIYRDKEICDALKKDLKEKNLFLVGIDTIGNYLTEINVTSPTGLKQINELNDVNLEKVYWDKLEVKFF</sequence>
<dbReference type="GO" id="GO:0005737">
    <property type="term" value="C:cytoplasm"/>
    <property type="evidence" value="ECO:0007669"/>
    <property type="project" value="TreeGrafter"/>
</dbReference>
<evidence type="ECO:0000256" key="2">
    <source>
        <dbReference type="ARBA" id="ARBA00001946"/>
    </source>
</evidence>
<dbReference type="GO" id="GO:0004363">
    <property type="term" value="F:glutathione synthase activity"/>
    <property type="evidence" value="ECO:0007669"/>
    <property type="project" value="InterPro"/>
</dbReference>
<keyword evidence="5" id="KW-0479">Metal-binding</keyword>
<name>A0A381ZTZ0_9ZZZZ</name>
<dbReference type="PANTHER" id="PTHR21621">
    <property type="entry name" value="RIBOSOMAL PROTEIN S6 MODIFICATION PROTEIN"/>
    <property type="match status" value="1"/>
</dbReference>
<dbReference type="GO" id="GO:0046872">
    <property type="term" value="F:metal ion binding"/>
    <property type="evidence" value="ECO:0007669"/>
    <property type="project" value="UniProtKB-KW"/>
</dbReference>
<keyword evidence="3" id="KW-0436">Ligase</keyword>
<accession>A0A381ZTZ0</accession>
<dbReference type="InterPro" id="IPR016185">
    <property type="entry name" value="PreATP-grasp_dom_sf"/>
</dbReference>
<dbReference type="AlphaFoldDB" id="A0A381ZTZ0"/>
<keyword evidence="4" id="KW-0317">Glutathione biosynthesis</keyword>
<dbReference type="Pfam" id="PF02951">
    <property type="entry name" value="GSH-S_N"/>
    <property type="match status" value="1"/>
</dbReference>
<dbReference type="GO" id="GO:0005524">
    <property type="term" value="F:ATP binding"/>
    <property type="evidence" value="ECO:0007669"/>
    <property type="project" value="UniProtKB-KW"/>
</dbReference>
<dbReference type="InterPro" id="IPR006284">
    <property type="entry name" value="Glut_synth_pro"/>
</dbReference>
<evidence type="ECO:0000256" key="8">
    <source>
        <dbReference type="ARBA" id="ARBA00022842"/>
    </source>
</evidence>
<comment type="cofactor">
    <cofactor evidence="2">
        <name>Mg(2+)</name>
        <dbReference type="ChEBI" id="CHEBI:18420"/>
    </cofactor>
</comment>
<dbReference type="Gene3D" id="3.40.50.20">
    <property type="match status" value="1"/>
</dbReference>
<evidence type="ECO:0000256" key="3">
    <source>
        <dbReference type="ARBA" id="ARBA00022598"/>
    </source>
</evidence>
<proteinExistence type="inferred from homology"/>
<evidence type="ECO:0000313" key="11">
    <source>
        <dbReference type="EMBL" id="SVA92726.1"/>
    </source>
</evidence>
<evidence type="ECO:0000259" key="10">
    <source>
        <dbReference type="PROSITE" id="PS50975"/>
    </source>
</evidence>
<comment type="cofactor">
    <cofactor evidence="1">
        <name>Mn(2+)</name>
        <dbReference type="ChEBI" id="CHEBI:29035"/>
    </cofactor>
</comment>
<gene>
    <name evidence="11" type="ORF">METZ01_LOCUS145580</name>
</gene>
<dbReference type="NCBIfam" id="NF003573">
    <property type="entry name" value="PRK05246.1"/>
    <property type="match status" value="1"/>
</dbReference>
<protein>
    <recommendedName>
        <fullName evidence="10">ATP-grasp domain-containing protein</fullName>
    </recommendedName>
</protein>
<evidence type="ECO:0000256" key="4">
    <source>
        <dbReference type="ARBA" id="ARBA00022684"/>
    </source>
</evidence>
<organism evidence="11">
    <name type="scientific">marine metagenome</name>
    <dbReference type="NCBI Taxonomy" id="408172"/>
    <lineage>
        <taxon>unclassified sequences</taxon>
        <taxon>metagenomes</taxon>
        <taxon>ecological metagenomes</taxon>
    </lineage>
</organism>
<dbReference type="HAMAP" id="MF_00162">
    <property type="entry name" value="GSH_S"/>
    <property type="match status" value="1"/>
</dbReference>
<dbReference type="Gene3D" id="3.30.470.20">
    <property type="entry name" value="ATP-grasp fold, B domain"/>
    <property type="match status" value="1"/>
</dbReference>
<evidence type="ECO:0000256" key="5">
    <source>
        <dbReference type="ARBA" id="ARBA00022723"/>
    </source>
</evidence>
<evidence type="ECO:0000256" key="6">
    <source>
        <dbReference type="ARBA" id="ARBA00022741"/>
    </source>
</evidence>
<dbReference type="SUPFAM" id="SSF56059">
    <property type="entry name" value="Glutathione synthetase ATP-binding domain-like"/>
    <property type="match status" value="1"/>
</dbReference>
<dbReference type="PROSITE" id="PS50975">
    <property type="entry name" value="ATP_GRASP"/>
    <property type="match status" value="1"/>
</dbReference>
<keyword evidence="8" id="KW-0460">Magnesium</keyword>
<dbReference type="EMBL" id="UINC01022656">
    <property type="protein sequence ID" value="SVA92726.1"/>
    <property type="molecule type" value="Genomic_DNA"/>
</dbReference>
<reference evidence="11" key="1">
    <citation type="submission" date="2018-05" db="EMBL/GenBank/DDBJ databases">
        <authorList>
            <person name="Lanie J.A."/>
            <person name="Ng W.-L."/>
            <person name="Kazmierczak K.M."/>
            <person name="Andrzejewski T.M."/>
            <person name="Davidsen T.M."/>
            <person name="Wayne K.J."/>
            <person name="Tettelin H."/>
            <person name="Glass J.I."/>
            <person name="Rusch D."/>
            <person name="Podicherti R."/>
            <person name="Tsui H.-C.T."/>
            <person name="Winkler M.E."/>
        </authorList>
    </citation>
    <scope>NUCLEOTIDE SEQUENCE</scope>
</reference>
<dbReference type="InterPro" id="IPR011761">
    <property type="entry name" value="ATP-grasp"/>
</dbReference>
<dbReference type="Gene3D" id="3.30.1490.20">
    <property type="entry name" value="ATP-grasp fold, A domain"/>
    <property type="match status" value="1"/>
</dbReference>
<dbReference type="NCBIfam" id="TIGR01380">
    <property type="entry name" value="glut_syn"/>
    <property type="match status" value="1"/>
</dbReference>